<name>A0A3M2KYK0_9NOCA</name>
<keyword evidence="4" id="KW-1185">Reference proteome</keyword>
<dbReference type="AlphaFoldDB" id="A0A3M2KYK0"/>
<proteinExistence type="predicted"/>
<evidence type="ECO:0000259" key="2">
    <source>
        <dbReference type="Pfam" id="PF18702"/>
    </source>
</evidence>
<gene>
    <name evidence="3" type="ORF">EBN03_23455</name>
</gene>
<feature type="region of interest" description="Disordered" evidence="1">
    <location>
        <begin position="67"/>
        <end position="107"/>
    </location>
</feature>
<dbReference type="RefSeq" id="WP_122190246.1">
    <property type="nucleotide sequence ID" value="NZ_RFFH01000011.1"/>
</dbReference>
<dbReference type="Pfam" id="PF18702">
    <property type="entry name" value="DUF5642"/>
    <property type="match status" value="1"/>
</dbReference>
<sequence length="225" mass="22785">MLGYAVLGSLLAACGSTVSGHPGPATTGGPQRLDRHIAAPLSTLLPGPEQFPNGYAVLTLPPDRARQAGTDLAGIPAGSATDPADCAPPVPPPGTDDPAAEVGSDDTTRTSITVELTRDTEPLATLRDQLERCTVVRTLGGSITKTVTTELLPPPPADADDTLALHRTVAGAVGGPGLTQSTTALIAQIDDVRITVASLIFGDAPADTTALDQVFTAAVDRVRAG</sequence>
<evidence type="ECO:0000256" key="1">
    <source>
        <dbReference type="SAM" id="MobiDB-lite"/>
    </source>
</evidence>
<evidence type="ECO:0000313" key="4">
    <source>
        <dbReference type="Proteomes" id="UP000279275"/>
    </source>
</evidence>
<dbReference type="InterPro" id="IPR041313">
    <property type="entry name" value="DUF5642"/>
</dbReference>
<dbReference type="OrthoDB" id="4762219at2"/>
<dbReference type="Proteomes" id="UP000279275">
    <property type="component" value="Unassembled WGS sequence"/>
</dbReference>
<feature type="compositionally biased region" description="Pro residues" evidence="1">
    <location>
        <begin position="86"/>
        <end position="95"/>
    </location>
</feature>
<organism evidence="3 4">
    <name type="scientific">Nocardia stercoris</name>
    <dbReference type="NCBI Taxonomy" id="2483361"/>
    <lineage>
        <taxon>Bacteria</taxon>
        <taxon>Bacillati</taxon>
        <taxon>Actinomycetota</taxon>
        <taxon>Actinomycetes</taxon>
        <taxon>Mycobacteriales</taxon>
        <taxon>Nocardiaceae</taxon>
        <taxon>Nocardia</taxon>
    </lineage>
</organism>
<feature type="domain" description="DUF5642" evidence="2">
    <location>
        <begin position="49"/>
        <end position="219"/>
    </location>
</feature>
<accession>A0A3M2KYK0</accession>
<evidence type="ECO:0000313" key="3">
    <source>
        <dbReference type="EMBL" id="RMI30174.1"/>
    </source>
</evidence>
<reference evidence="3 4" key="1">
    <citation type="submission" date="2018-10" db="EMBL/GenBank/DDBJ databases">
        <title>Isolation from cow dung.</title>
        <authorList>
            <person name="Ling L."/>
        </authorList>
    </citation>
    <scope>NUCLEOTIDE SEQUENCE [LARGE SCALE GENOMIC DNA]</scope>
    <source>
        <strain evidence="3 4">NEAU-LL90</strain>
    </source>
</reference>
<comment type="caution">
    <text evidence="3">The sequence shown here is derived from an EMBL/GenBank/DDBJ whole genome shotgun (WGS) entry which is preliminary data.</text>
</comment>
<protein>
    <submittedName>
        <fullName evidence="3">Sensor domain-containing protein</fullName>
    </submittedName>
</protein>
<dbReference type="EMBL" id="RFFH01000011">
    <property type="protein sequence ID" value="RMI30174.1"/>
    <property type="molecule type" value="Genomic_DNA"/>
</dbReference>